<organism evidence="2 3">
    <name type="scientific">Lymnaea stagnalis</name>
    <name type="common">Great pond snail</name>
    <name type="synonym">Helix stagnalis</name>
    <dbReference type="NCBI Taxonomy" id="6523"/>
    <lineage>
        <taxon>Eukaryota</taxon>
        <taxon>Metazoa</taxon>
        <taxon>Spiralia</taxon>
        <taxon>Lophotrochozoa</taxon>
        <taxon>Mollusca</taxon>
        <taxon>Gastropoda</taxon>
        <taxon>Heterobranchia</taxon>
        <taxon>Euthyneura</taxon>
        <taxon>Panpulmonata</taxon>
        <taxon>Hygrophila</taxon>
        <taxon>Lymnaeoidea</taxon>
        <taxon>Lymnaeidae</taxon>
        <taxon>Lymnaea</taxon>
    </lineage>
</organism>
<protein>
    <submittedName>
        <fullName evidence="2">Uncharacterized protein</fullName>
    </submittedName>
</protein>
<evidence type="ECO:0000313" key="2">
    <source>
        <dbReference type="EMBL" id="CAL1534528.1"/>
    </source>
</evidence>
<dbReference type="AlphaFoldDB" id="A0AAV2HKL0"/>
<feature type="signal peptide" evidence="1">
    <location>
        <begin position="1"/>
        <end position="22"/>
    </location>
</feature>
<keyword evidence="3" id="KW-1185">Reference proteome</keyword>
<reference evidence="2 3" key="1">
    <citation type="submission" date="2024-04" db="EMBL/GenBank/DDBJ databases">
        <authorList>
            <consortium name="Genoscope - CEA"/>
            <person name="William W."/>
        </authorList>
    </citation>
    <scope>NUCLEOTIDE SEQUENCE [LARGE SCALE GENOMIC DNA]</scope>
</reference>
<feature type="non-terminal residue" evidence="2">
    <location>
        <position position="98"/>
    </location>
</feature>
<sequence>MARASIRAVVGLLACWIAVSRGAAVNTYVNGDGKSVYYSALFCNGGFLNSAYLQYIRSTYTTRDNAECCFLEDSRNSCCLNTNGSTTECRCSQSVTCG</sequence>
<name>A0AAV2HKL0_LYMST</name>
<gene>
    <name evidence="2" type="ORF">GSLYS_00008488001</name>
</gene>
<proteinExistence type="predicted"/>
<evidence type="ECO:0000256" key="1">
    <source>
        <dbReference type="SAM" id="SignalP"/>
    </source>
</evidence>
<evidence type="ECO:0000313" key="3">
    <source>
        <dbReference type="Proteomes" id="UP001497497"/>
    </source>
</evidence>
<comment type="caution">
    <text evidence="2">The sequence shown here is derived from an EMBL/GenBank/DDBJ whole genome shotgun (WGS) entry which is preliminary data.</text>
</comment>
<dbReference type="Proteomes" id="UP001497497">
    <property type="component" value="Unassembled WGS sequence"/>
</dbReference>
<accession>A0AAV2HKL0</accession>
<keyword evidence="1" id="KW-0732">Signal</keyword>
<feature type="chain" id="PRO_5043662730" evidence="1">
    <location>
        <begin position="23"/>
        <end position="98"/>
    </location>
</feature>
<dbReference type="EMBL" id="CAXITT010000174">
    <property type="protein sequence ID" value="CAL1534528.1"/>
    <property type="molecule type" value="Genomic_DNA"/>
</dbReference>